<reference evidence="3" key="1">
    <citation type="submission" date="2017-02" db="EMBL/GenBank/DDBJ databases">
        <authorList>
            <person name="Tafer H."/>
            <person name="Lopandic K."/>
        </authorList>
    </citation>
    <scope>NUCLEOTIDE SEQUENCE [LARGE SCALE GENOMIC DNA]</scope>
    <source>
        <strain evidence="3">CBS 366.77</strain>
    </source>
</reference>
<dbReference type="EMBL" id="MVGC01000023">
    <property type="protein sequence ID" value="RJE26371.1"/>
    <property type="molecule type" value="Genomic_DNA"/>
</dbReference>
<comment type="caution">
    <text evidence="2">The sequence shown here is derived from an EMBL/GenBank/DDBJ whole genome shotgun (WGS) entry which is preliminary data.</text>
</comment>
<feature type="compositionally biased region" description="Low complexity" evidence="1">
    <location>
        <begin position="41"/>
        <end position="53"/>
    </location>
</feature>
<name>A0A3A3AAI7_9EURO</name>
<sequence>MHHKKDNNYSNLNTLSTTPPSTNPLSLYLHTSTRPEGSDFSTSPLSSAATSPASSPPTSPFRRGMYRNLSRSPDNHDNRSQSPLRLPASLRRSSLVVLRGRPSAVDLALSEERSRCDEDSVERQGIDLMEPRPVDPLSIPMDLDANVFPTSNCNASRGSFQSMTQVQSPAQGQARSPSHPRFVMGGIFEVMEGSA</sequence>
<dbReference type="AlphaFoldDB" id="A0A3A3AAI7"/>
<dbReference type="OrthoDB" id="4588567at2759"/>
<dbReference type="Proteomes" id="UP000266188">
    <property type="component" value="Unassembled WGS sequence"/>
</dbReference>
<keyword evidence="3" id="KW-1185">Reference proteome</keyword>
<feature type="compositionally biased region" description="Low complexity" evidence="1">
    <location>
        <begin position="8"/>
        <end position="27"/>
    </location>
</feature>
<evidence type="ECO:0000313" key="3">
    <source>
        <dbReference type="Proteomes" id="UP000266188"/>
    </source>
</evidence>
<organism evidence="2 3">
    <name type="scientific">Aspergillus sclerotialis</name>
    <dbReference type="NCBI Taxonomy" id="2070753"/>
    <lineage>
        <taxon>Eukaryota</taxon>
        <taxon>Fungi</taxon>
        <taxon>Dikarya</taxon>
        <taxon>Ascomycota</taxon>
        <taxon>Pezizomycotina</taxon>
        <taxon>Eurotiomycetes</taxon>
        <taxon>Eurotiomycetidae</taxon>
        <taxon>Eurotiales</taxon>
        <taxon>Aspergillaceae</taxon>
        <taxon>Aspergillus</taxon>
        <taxon>Aspergillus subgen. Polypaecilum</taxon>
    </lineage>
</organism>
<feature type="region of interest" description="Disordered" evidence="1">
    <location>
        <begin position="1"/>
        <end position="87"/>
    </location>
</feature>
<accession>A0A3A3AAI7</accession>
<gene>
    <name evidence="2" type="ORF">PHISCL_01258</name>
</gene>
<evidence type="ECO:0000256" key="1">
    <source>
        <dbReference type="SAM" id="MobiDB-lite"/>
    </source>
</evidence>
<proteinExistence type="predicted"/>
<evidence type="ECO:0000313" key="2">
    <source>
        <dbReference type="EMBL" id="RJE26371.1"/>
    </source>
</evidence>
<protein>
    <submittedName>
        <fullName evidence="2">Uncharacterized protein</fullName>
    </submittedName>
</protein>